<feature type="domain" description="Nucleotidyl transferase" evidence="1">
    <location>
        <begin position="4"/>
        <end position="273"/>
    </location>
</feature>
<dbReference type="GO" id="GO:0009298">
    <property type="term" value="P:GDP-mannose biosynthetic process"/>
    <property type="evidence" value="ECO:0007669"/>
    <property type="project" value="TreeGrafter"/>
</dbReference>
<comment type="caution">
    <text evidence="3">The sequence shown here is derived from an EMBL/GenBank/DDBJ whole genome shotgun (WGS) entry which is preliminary data.</text>
</comment>
<feature type="domain" description="MannoseP isomerase/GMP-like beta-helix" evidence="2">
    <location>
        <begin position="285"/>
        <end position="340"/>
    </location>
</feature>
<dbReference type="Proteomes" id="UP000178849">
    <property type="component" value="Unassembled WGS sequence"/>
</dbReference>
<evidence type="ECO:0000259" key="2">
    <source>
        <dbReference type="Pfam" id="PF22640"/>
    </source>
</evidence>
<dbReference type="InterPro" id="IPR054566">
    <property type="entry name" value="ManC/GMP-like_b-helix"/>
</dbReference>
<sequence>MKILILTGGTGKRLWPVSRKNRPKQFRPLIGRQTLLQATYGRISKGFKQADIYFSENVLQTKEVKKELGLKSNRNFIIEPIKKGTAAAIGLACIRFKADDIIATVNADHYINDRQEFNRILKQAGEAVKKYPDHLLLVGINPVYPETGYGYIKLNGQAGKIGKDKIFKVESFKEKPDKKTAEKYLRSWAYLWNPAYFVFKAGTMLELFKKHLPAHYRILMRIKNKPSLLSSEFKKLKKESIDYGIMEKAKKMLCLPAEFDWQDVGHWRTVHEILSGHSAKNVVQGKYLHLDGAGNLVYSYSDKLVATVGVKDSIIIDTKDALLVCPKSRAQDVKKIVEELEKRGMERYL</sequence>
<dbReference type="AlphaFoldDB" id="A0A1G2BL66"/>
<dbReference type="EMBL" id="MHKL01000006">
    <property type="protein sequence ID" value="OGY89835.1"/>
    <property type="molecule type" value="Genomic_DNA"/>
</dbReference>
<gene>
    <name evidence="3" type="ORF">A2927_01180</name>
</gene>
<proteinExistence type="predicted"/>
<evidence type="ECO:0000259" key="1">
    <source>
        <dbReference type="Pfam" id="PF00483"/>
    </source>
</evidence>
<dbReference type="Gene3D" id="3.90.550.10">
    <property type="entry name" value="Spore Coat Polysaccharide Biosynthesis Protein SpsA, Chain A"/>
    <property type="match status" value="1"/>
</dbReference>
<dbReference type="SUPFAM" id="SSF159283">
    <property type="entry name" value="Guanosine diphospho-D-mannose pyrophosphorylase/mannose-6-phosphate isomerase linker domain"/>
    <property type="match status" value="1"/>
</dbReference>
<dbReference type="InterPro" id="IPR029044">
    <property type="entry name" value="Nucleotide-diphossugar_trans"/>
</dbReference>
<dbReference type="STRING" id="1798550.A2927_01180"/>
<dbReference type="Pfam" id="PF00483">
    <property type="entry name" value="NTP_transferase"/>
    <property type="match status" value="1"/>
</dbReference>
<dbReference type="CDD" id="cd02509">
    <property type="entry name" value="GDP-M1P_Guanylyltransferase"/>
    <property type="match status" value="1"/>
</dbReference>
<reference evidence="3 4" key="1">
    <citation type="journal article" date="2016" name="Nat. Commun.">
        <title>Thousands of microbial genomes shed light on interconnected biogeochemical processes in an aquifer system.</title>
        <authorList>
            <person name="Anantharaman K."/>
            <person name="Brown C.T."/>
            <person name="Hug L.A."/>
            <person name="Sharon I."/>
            <person name="Castelle C.J."/>
            <person name="Probst A.J."/>
            <person name="Thomas B.C."/>
            <person name="Singh A."/>
            <person name="Wilkins M.J."/>
            <person name="Karaoz U."/>
            <person name="Brodie E.L."/>
            <person name="Williams K.H."/>
            <person name="Hubbard S.S."/>
            <person name="Banfield J.F."/>
        </authorList>
    </citation>
    <scope>NUCLEOTIDE SEQUENCE [LARGE SCALE GENOMIC DNA]</scope>
</reference>
<dbReference type="InterPro" id="IPR049577">
    <property type="entry name" value="GMPP_N"/>
</dbReference>
<accession>A0A1G2BL66</accession>
<evidence type="ECO:0000313" key="4">
    <source>
        <dbReference type="Proteomes" id="UP000178849"/>
    </source>
</evidence>
<dbReference type="Pfam" id="PF22640">
    <property type="entry name" value="ManC_GMP_beta-helix"/>
    <property type="match status" value="1"/>
</dbReference>
<dbReference type="InterPro" id="IPR051161">
    <property type="entry name" value="Mannose-6P_isomerase_type2"/>
</dbReference>
<organism evidence="3 4">
    <name type="scientific">Candidatus Komeilibacteria bacterium RIFCSPLOWO2_01_FULL_45_10</name>
    <dbReference type="NCBI Taxonomy" id="1798550"/>
    <lineage>
        <taxon>Bacteria</taxon>
        <taxon>Candidatus Komeiliibacteriota</taxon>
    </lineage>
</organism>
<dbReference type="PANTHER" id="PTHR46390:SF1">
    <property type="entry name" value="MANNOSE-1-PHOSPHATE GUANYLYLTRANSFERASE"/>
    <property type="match status" value="1"/>
</dbReference>
<protein>
    <recommendedName>
        <fullName evidence="5">Nucleotidyl transferase domain-containing protein</fullName>
    </recommendedName>
</protein>
<dbReference type="SUPFAM" id="SSF53448">
    <property type="entry name" value="Nucleotide-diphospho-sugar transferases"/>
    <property type="match status" value="1"/>
</dbReference>
<dbReference type="InterPro" id="IPR005835">
    <property type="entry name" value="NTP_transferase_dom"/>
</dbReference>
<evidence type="ECO:0000313" key="3">
    <source>
        <dbReference type="EMBL" id="OGY89835.1"/>
    </source>
</evidence>
<dbReference type="GO" id="GO:0004475">
    <property type="term" value="F:mannose-1-phosphate guanylyltransferase (GTP) activity"/>
    <property type="evidence" value="ECO:0007669"/>
    <property type="project" value="InterPro"/>
</dbReference>
<name>A0A1G2BL66_9BACT</name>
<dbReference type="PANTHER" id="PTHR46390">
    <property type="entry name" value="MANNOSE-1-PHOSPHATE GUANYLYLTRANSFERASE"/>
    <property type="match status" value="1"/>
</dbReference>
<evidence type="ECO:0008006" key="5">
    <source>
        <dbReference type="Google" id="ProtNLM"/>
    </source>
</evidence>